<dbReference type="AlphaFoldDB" id="A0A084A9W6"/>
<sequence>MNDKKWIDLGMKYGGFMAQDQIFLENRLATLSDVADKRLLVTPPASVLNAYFAELYQKRSPKDATDYFFELSKAFDIFEENPDFQLEGKVGSEHFRFIRLNLSGKSFGFSYKNEEEEALIFSEFPVKITAELMFEIAQIFPHYLLIEEDGKLQMKPAQFQSEFEKVKDVTALTEQAENEEYIRLSGYNIEDLLEQAQEIGFLSPLCYGRDGRKHLVYIIKGF</sequence>
<dbReference type="EMBL" id="AZSI01000078">
    <property type="protein sequence ID" value="KEY62095.1"/>
    <property type="molecule type" value="Genomic_DNA"/>
</dbReference>
<reference evidence="1 2" key="1">
    <citation type="submission" date="2014-06" db="EMBL/GenBank/DDBJ databases">
        <title>Draft genome sequence of the putrescine producing strain Lactococcus lactis subsp cremoris GE214.</title>
        <authorList>
            <person name="Ladero V."/>
            <person name="Linares D.M."/>
            <person name="del Rio B."/>
            <person name="Mayo B."/>
            <person name="Martin M.C."/>
            <person name="Fernandez M."/>
            <person name="Alvarez M.A."/>
        </authorList>
    </citation>
    <scope>NUCLEOTIDE SEQUENCE [LARGE SCALE GENOMIC DNA]</scope>
    <source>
        <strain evidence="1 2">GE214</strain>
    </source>
</reference>
<proteinExistence type="predicted"/>
<protein>
    <recommendedName>
        <fullName evidence="3">Cystathionine beta-lyase</fullName>
    </recommendedName>
</protein>
<name>A0A084A9W6_LACLC</name>
<dbReference type="PATRIC" id="fig|1415168.3.peg.1871"/>
<evidence type="ECO:0008006" key="3">
    <source>
        <dbReference type="Google" id="ProtNLM"/>
    </source>
</evidence>
<evidence type="ECO:0000313" key="1">
    <source>
        <dbReference type="EMBL" id="KEY62095.1"/>
    </source>
</evidence>
<comment type="caution">
    <text evidence="1">The sequence shown here is derived from an EMBL/GenBank/DDBJ whole genome shotgun (WGS) entry which is preliminary data.</text>
</comment>
<organism evidence="1 2">
    <name type="scientific">Lactococcus cremoris subsp. cremoris GE214</name>
    <dbReference type="NCBI Taxonomy" id="1415168"/>
    <lineage>
        <taxon>Bacteria</taxon>
        <taxon>Bacillati</taxon>
        <taxon>Bacillota</taxon>
        <taxon>Bacilli</taxon>
        <taxon>Lactobacillales</taxon>
        <taxon>Streptococcaceae</taxon>
        <taxon>Lactococcus</taxon>
        <taxon>Lactococcus cremoris subsp. cremoris</taxon>
    </lineage>
</organism>
<accession>A0A084A9W6</accession>
<dbReference type="RefSeq" id="WP_011834609.1">
    <property type="nucleotide sequence ID" value="NZ_AZSI01000078.1"/>
</dbReference>
<gene>
    <name evidence="1" type="ORF">U725_01798</name>
</gene>
<dbReference type="Proteomes" id="UP000028401">
    <property type="component" value="Unassembled WGS sequence"/>
</dbReference>
<evidence type="ECO:0000313" key="2">
    <source>
        <dbReference type="Proteomes" id="UP000028401"/>
    </source>
</evidence>